<comment type="caution">
    <text evidence="1">The sequence shown here is derived from an EMBL/GenBank/DDBJ whole genome shotgun (WGS) entry which is preliminary data.</text>
</comment>
<accession>A0A835QJI5</accession>
<dbReference type="AlphaFoldDB" id="A0A835QJI5"/>
<protein>
    <submittedName>
        <fullName evidence="1">Uncharacterized protein</fullName>
    </submittedName>
</protein>
<organism evidence="1 2">
    <name type="scientific">Vanilla planifolia</name>
    <name type="common">Vanilla</name>
    <dbReference type="NCBI Taxonomy" id="51239"/>
    <lineage>
        <taxon>Eukaryota</taxon>
        <taxon>Viridiplantae</taxon>
        <taxon>Streptophyta</taxon>
        <taxon>Embryophyta</taxon>
        <taxon>Tracheophyta</taxon>
        <taxon>Spermatophyta</taxon>
        <taxon>Magnoliopsida</taxon>
        <taxon>Liliopsida</taxon>
        <taxon>Asparagales</taxon>
        <taxon>Orchidaceae</taxon>
        <taxon>Vanilloideae</taxon>
        <taxon>Vanilleae</taxon>
        <taxon>Vanilla</taxon>
    </lineage>
</organism>
<proteinExistence type="predicted"/>
<reference evidence="1 2" key="1">
    <citation type="journal article" date="2020" name="Nat. Food">
        <title>A phased Vanilla planifolia genome enables genetic improvement of flavour and production.</title>
        <authorList>
            <person name="Hasing T."/>
            <person name="Tang H."/>
            <person name="Brym M."/>
            <person name="Khazi F."/>
            <person name="Huang T."/>
            <person name="Chambers A.H."/>
        </authorList>
    </citation>
    <scope>NUCLEOTIDE SEQUENCE [LARGE SCALE GENOMIC DNA]</scope>
    <source>
        <tissue evidence="1">Leaf</tissue>
    </source>
</reference>
<gene>
    <name evidence="1" type="ORF">HPP92_016548</name>
</gene>
<dbReference type="EMBL" id="JADCNL010000008">
    <property type="protein sequence ID" value="KAG0469848.1"/>
    <property type="molecule type" value="Genomic_DNA"/>
</dbReference>
<evidence type="ECO:0000313" key="2">
    <source>
        <dbReference type="Proteomes" id="UP000636800"/>
    </source>
</evidence>
<name>A0A835QJI5_VANPL</name>
<dbReference type="OrthoDB" id="2143914at2759"/>
<evidence type="ECO:0000313" key="1">
    <source>
        <dbReference type="EMBL" id="KAG0469848.1"/>
    </source>
</evidence>
<keyword evidence="2" id="KW-1185">Reference proteome</keyword>
<sequence>MMVRIASSPLRLLSSSDATAAFRLLDDLTEAEILLARFVEDADPPALPAAVSLIEREACSLATCTTRAPLWNTILLTCRKLIGTQT</sequence>
<dbReference type="Proteomes" id="UP000636800">
    <property type="component" value="Unassembled WGS sequence"/>
</dbReference>